<comment type="similarity">
    <text evidence="1 6">Belongs to the peptidase A1 family.</text>
</comment>
<evidence type="ECO:0000256" key="7">
    <source>
        <dbReference type="SAM" id="Phobius"/>
    </source>
</evidence>
<evidence type="ECO:0000313" key="10">
    <source>
        <dbReference type="EMBL" id="KAK8229115.1"/>
    </source>
</evidence>
<dbReference type="PANTHER" id="PTHR47966">
    <property type="entry name" value="BETA-SITE APP-CLEAVING ENZYME, ISOFORM A-RELATED"/>
    <property type="match status" value="1"/>
</dbReference>
<feature type="domain" description="Peptidase A1" evidence="9">
    <location>
        <begin position="64"/>
        <end position="402"/>
    </location>
</feature>
<evidence type="ECO:0000313" key="11">
    <source>
        <dbReference type="Proteomes" id="UP001492380"/>
    </source>
</evidence>
<dbReference type="InterPro" id="IPR033876">
    <property type="entry name" value="SAP-like"/>
</dbReference>
<dbReference type="PROSITE" id="PS00141">
    <property type="entry name" value="ASP_PROTEASE"/>
    <property type="match status" value="1"/>
</dbReference>
<dbReference type="InterPro" id="IPR033121">
    <property type="entry name" value="PEPTIDASE_A1"/>
</dbReference>
<dbReference type="InterPro" id="IPR001969">
    <property type="entry name" value="Aspartic_peptidase_AS"/>
</dbReference>
<dbReference type="PRINTS" id="PR00792">
    <property type="entry name" value="PEPSIN"/>
</dbReference>
<keyword evidence="5 6" id="KW-0378">Hydrolase</keyword>
<dbReference type="EMBL" id="JBBWRZ010000009">
    <property type="protein sequence ID" value="KAK8229115.1"/>
    <property type="molecule type" value="Genomic_DNA"/>
</dbReference>
<keyword evidence="11" id="KW-1185">Reference proteome</keyword>
<keyword evidence="3 8" id="KW-0732">Signal</keyword>
<dbReference type="InterPro" id="IPR001461">
    <property type="entry name" value="Aspartic_peptidase_A1"/>
</dbReference>
<dbReference type="Pfam" id="PF00026">
    <property type="entry name" value="Asp"/>
    <property type="match status" value="1"/>
</dbReference>
<evidence type="ECO:0000256" key="1">
    <source>
        <dbReference type="ARBA" id="ARBA00007447"/>
    </source>
</evidence>
<keyword evidence="2 6" id="KW-0645">Protease</keyword>
<keyword evidence="4 6" id="KW-0064">Aspartyl protease</keyword>
<comment type="caution">
    <text evidence="10">The sequence shown here is derived from an EMBL/GenBank/DDBJ whole genome shotgun (WGS) entry which is preliminary data.</text>
</comment>
<evidence type="ECO:0000256" key="8">
    <source>
        <dbReference type="SAM" id="SignalP"/>
    </source>
</evidence>
<dbReference type="CDD" id="cd05474">
    <property type="entry name" value="SAP_like"/>
    <property type="match status" value="1"/>
</dbReference>
<feature type="signal peptide" evidence="8">
    <location>
        <begin position="1"/>
        <end position="20"/>
    </location>
</feature>
<accession>A0ABR1YGE9</accession>
<keyword evidence="7" id="KW-1133">Transmembrane helix</keyword>
<name>A0ABR1YGE9_9PEZI</name>
<evidence type="ECO:0000259" key="9">
    <source>
        <dbReference type="PROSITE" id="PS51767"/>
    </source>
</evidence>
<feature type="chain" id="PRO_5045795066" evidence="8">
    <location>
        <begin position="21"/>
        <end position="510"/>
    </location>
</feature>
<gene>
    <name evidence="10" type="ORF">HDK90DRAFT_347374</name>
</gene>
<dbReference type="InterPro" id="IPR021109">
    <property type="entry name" value="Peptidase_aspartic_dom_sf"/>
</dbReference>
<keyword evidence="7" id="KW-0812">Transmembrane</keyword>
<evidence type="ECO:0000256" key="5">
    <source>
        <dbReference type="ARBA" id="ARBA00022801"/>
    </source>
</evidence>
<feature type="transmembrane region" description="Helical" evidence="7">
    <location>
        <begin position="489"/>
        <end position="509"/>
    </location>
</feature>
<evidence type="ECO:0000256" key="3">
    <source>
        <dbReference type="ARBA" id="ARBA00022729"/>
    </source>
</evidence>
<dbReference type="PROSITE" id="PS51767">
    <property type="entry name" value="PEPTIDASE_A1"/>
    <property type="match status" value="1"/>
</dbReference>
<organism evidence="10 11">
    <name type="scientific">Phyllosticta capitalensis</name>
    <dbReference type="NCBI Taxonomy" id="121624"/>
    <lineage>
        <taxon>Eukaryota</taxon>
        <taxon>Fungi</taxon>
        <taxon>Dikarya</taxon>
        <taxon>Ascomycota</taxon>
        <taxon>Pezizomycotina</taxon>
        <taxon>Dothideomycetes</taxon>
        <taxon>Dothideomycetes incertae sedis</taxon>
        <taxon>Botryosphaeriales</taxon>
        <taxon>Phyllostictaceae</taxon>
        <taxon>Phyllosticta</taxon>
    </lineage>
</organism>
<evidence type="ECO:0000256" key="6">
    <source>
        <dbReference type="RuleBase" id="RU000454"/>
    </source>
</evidence>
<dbReference type="Proteomes" id="UP001492380">
    <property type="component" value="Unassembled WGS sequence"/>
</dbReference>
<dbReference type="PANTHER" id="PTHR47966:SF65">
    <property type="entry name" value="ASPARTIC-TYPE ENDOPEPTIDASE"/>
    <property type="match status" value="1"/>
</dbReference>
<protein>
    <submittedName>
        <fullName evidence="10">Aspartic peptidase domain-containing protein</fullName>
    </submittedName>
</protein>
<proteinExistence type="inferred from homology"/>
<reference evidence="10 11" key="1">
    <citation type="submission" date="2024-04" db="EMBL/GenBank/DDBJ databases">
        <title>Phyllosticta paracitricarpa is synonymous to the EU quarantine fungus P. citricarpa based on phylogenomic analyses.</title>
        <authorList>
            <consortium name="Lawrence Berkeley National Laboratory"/>
            <person name="Van Ingen-Buijs V.A."/>
            <person name="Van Westerhoven A.C."/>
            <person name="Haridas S."/>
            <person name="Skiadas P."/>
            <person name="Martin F."/>
            <person name="Groenewald J.Z."/>
            <person name="Crous P.W."/>
            <person name="Seidl M.F."/>
        </authorList>
    </citation>
    <scope>NUCLEOTIDE SEQUENCE [LARGE SCALE GENOMIC DNA]</scope>
    <source>
        <strain evidence="10 11">CBS 123374</strain>
    </source>
</reference>
<evidence type="ECO:0000256" key="4">
    <source>
        <dbReference type="ARBA" id="ARBA00022750"/>
    </source>
</evidence>
<dbReference type="SUPFAM" id="SSF50630">
    <property type="entry name" value="Acid proteases"/>
    <property type="match status" value="1"/>
</dbReference>
<keyword evidence="7" id="KW-0472">Membrane</keyword>
<sequence length="510" mass="53561">MPSLATLLAVSAGVATVASAADAPQPRVVGFPFTKTKRHISERTSRLARRNTVQTQLENWWYGYQINVTVGTPGQSVGLQIDTGSSDTWFPYSGVKDCLKGGCTWGSFDPDKSSTFQDLAQGQFEISYVDGTEIKGDYIADTLDIGGSNIKNMTMALATSLANTDVNGGIMGIGYATDESIANSNPNSQYPNVPVQLLQQGYISSLAYSLWLNDLDSNFGSILFGGVDTAKYHGDLIAVPIVPEAKSGIYDTFTVALSSITVTNKTGKSVYNKPNLAVPVILDSGSTLTYLPNDLAMEILQGVGAAEDREQDWVLPCTLGDSGAHINFSFGGSGGPTIAVPFEDLFLPVYNSNGEQAEFKNGQKACQFGIYPAGNDPVIFGDVFLRSAYVVYDLHNNYVALANTNFNATDSNVKEISNTTIPGVTATASGVSVTQTATNAHRQGSSAAASATVSFVPGSATFDLGQSTSTAKGAAPASAQLPPRISLQLVMSGIAVVVAGMFGGSLMILC</sequence>
<evidence type="ECO:0000256" key="2">
    <source>
        <dbReference type="ARBA" id="ARBA00022670"/>
    </source>
</evidence>
<dbReference type="Gene3D" id="2.40.70.10">
    <property type="entry name" value="Acid Proteases"/>
    <property type="match status" value="2"/>
</dbReference>